<keyword evidence="2" id="KW-0663">Pyridoxal phosphate</keyword>
<name>A0ABW4QJQ6_9BACL</name>
<dbReference type="Pfam" id="PF00266">
    <property type="entry name" value="Aminotran_5"/>
    <property type="match status" value="1"/>
</dbReference>
<dbReference type="InterPro" id="IPR000192">
    <property type="entry name" value="Aminotrans_V_dom"/>
</dbReference>
<dbReference type="PANTHER" id="PTHR11601:SF50">
    <property type="entry name" value="CYSTEINE DESULFURASE ISCS 2-RELATED"/>
    <property type="match status" value="1"/>
</dbReference>
<gene>
    <name evidence="4" type="ORF">ACFSDB_12995</name>
</gene>
<dbReference type="RefSeq" id="WP_204890227.1">
    <property type="nucleotide sequence ID" value="NZ_JBHUFW010000011.1"/>
</dbReference>
<organism evidence="4 5">
    <name type="scientific">Planococcus chinensis</name>
    <dbReference type="NCBI Taxonomy" id="272917"/>
    <lineage>
        <taxon>Bacteria</taxon>
        <taxon>Bacillati</taxon>
        <taxon>Bacillota</taxon>
        <taxon>Bacilli</taxon>
        <taxon>Bacillales</taxon>
        <taxon>Caryophanaceae</taxon>
        <taxon>Planococcus</taxon>
    </lineage>
</organism>
<evidence type="ECO:0000259" key="3">
    <source>
        <dbReference type="Pfam" id="PF00266"/>
    </source>
</evidence>
<evidence type="ECO:0000313" key="5">
    <source>
        <dbReference type="Proteomes" id="UP001597273"/>
    </source>
</evidence>
<dbReference type="Gene3D" id="1.10.260.50">
    <property type="match status" value="1"/>
</dbReference>
<evidence type="ECO:0000313" key="4">
    <source>
        <dbReference type="EMBL" id="MFD1863819.1"/>
    </source>
</evidence>
<dbReference type="Gene3D" id="3.40.640.10">
    <property type="entry name" value="Type I PLP-dependent aspartate aminotransferase-like (Major domain)"/>
    <property type="match status" value="1"/>
</dbReference>
<comment type="caution">
    <text evidence="4">The sequence shown here is derived from an EMBL/GenBank/DDBJ whole genome shotgun (WGS) entry which is preliminary data.</text>
</comment>
<comment type="cofactor">
    <cofactor evidence="1">
        <name>pyridoxal 5'-phosphate</name>
        <dbReference type="ChEBI" id="CHEBI:597326"/>
    </cofactor>
</comment>
<feature type="domain" description="Aminotransferase class V" evidence="3">
    <location>
        <begin position="2"/>
        <end position="353"/>
    </location>
</feature>
<reference evidence="5" key="1">
    <citation type="journal article" date="2019" name="Int. J. Syst. Evol. Microbiol.">
        <title>The Global Catalogue of Microorganisms (GCM) 10K type strain sequencing project: providing services to taxonomists for standard genome sequencing and annotation.</title>
        <authorList>
            <consortium name="The Broad Institute Genomics Platform"/>
            <consortium name="The Broad Institute Genome Sequencing Center for Infectious Disease"/>
            <person name="Wu L."/>
            <person name="Ma J."/>
        </authorList>
    </citation>
    <scope>NUCLEOTIDE SEQUENCE [LARGE SCALE GENOMIC DNA]</scope>
    <source>
        <strain evidence="5">CGMCC 1.15475</strain>
    </source>
</reference>
<dbReference type="PIRSF" id="PIRSF005572">
    <property type="entry name" value="NifS"/>
    <property type="match status" value="1"/>
</dbReference>
<proteinExistence type="predicted"/>
<sequence>MIYLDNSATTKPRAEVLETFIKANTDFYANPASIHAMGNKAEDLLEGARAQIAGLLGMPRVIFTSGGTESNNLAIIGTAESLRPRGKHLITAATEHASVLKAMEVLEARGFEITRLAVDAEGKIKLDELQSALRQDTILVSLMHVNNEIGTIHPVAQVKKLLDGTRTLLHVDGVQSVGKIALPEEMPDLFTVSAHKIHGLKGSGVLAYGDQGGLSPQIHGGGQEAGIRSGTVSVPNAAALAKALRLAAPRDEYTAWNRELRSFFAGFPKARIVSPEGAAPHILSVAVKGIKGEVLVSGLQQEGIIVSTSSACSSKSKSTSHVIEAIALPREFKDGVIRISTGAFTSQEEIESLKRAFTKVYEIIEGV</sequence>
<dbReference type="InterPro" id="IPR015424">
    <property type="entry name" value="PyrdxlP-dep_Trfase"/>
</dbReference>
<accession>A0ABW4QJQ6</accession>
<dbReference type="InterPro" id="IPR016454">
    <property type="entry name" value="Cysteine_dSase"/>
</dbReference>
<dbReference type="PANTHER" id="PTHR11601">
    <property type="entry name" value="CYSTEINE DESULFURYLASE FAMILY MEMBER"/>
    <property type="match status" value="1"/>
</dbReference>
<dbReference type="InterPro" id="IPR015422">
    <property type="entry name" value="PyrdxlP-dep_Trfase_small"/>
</dbReference>
<dbReference type="EMBL" id="JBHUFW010000011">
    <property type="protein sequence ID" value="MFD1863819.1"/>
    <property type="molecule type" value="Genomic_DNA"/>
</dbReference>
<keyword evidence="5" id="KW-1185">Reference proteome</keyword>
<dbReference type="InterPro" id="IPR015421">
    <property type="entry name" value="PyrdxlP-dep_Trfase_major"/>
</dbReference>
<evidence type="ECO:0000256" key="1">
    <source>
        <dbReference type="ARBA" id="ARBA00001933"/>
    </source>
</evidence>
<dbReference type="SUPFAM" id="SSF53383">
    <property type="entry name" value="PLP-dependent transferases"/>
    <property type="match status" value="1"/>
</dbReference>
<dbReference type="Proteomes" id="UP001597273">
    <property type="component" value="Unassembled WGS sequence"/>
</dbReference>
<dbReference type="Gene3D" id="3.90.1150.10">
    <property type="entry name" value="Aspartate Aminotransferase, domain 1"/>
    <property type="match status" value="1"/>
</dbReference>
<evidence type="ECO:0000256" key="2">
    <source>
        <dbReference type="ARBA" id="ARBA00022898"/>
    </source>
</evidence>
<protein>
    <submittedName>
        <fullName evidence="4">Cysteine desulfurase family protein</fullName>
    </submittedName>
</protein>